<dbReference type="RefSeq" id="WP_069314146.1">
    <property type="nucleotide sequence ID" value="NZ_MDTU01000003.1"/>
</dbReference>
<proteinExistence type="predicted"/>
<name>A0ABX2ZXZ0_9GAMM</name>
<comment type="caution">
    <text evidence="1">The sequence shown here is derived from an EMBL/GenBank/DDBJ whole genome shotgun (WGS) entry which is preliminary data.</text>
</comment>
<gene>
    <name evidence="1" type="ORF">BGC07_16410</name>
</gene>
<evidence type="ECO:0000313" key="1">
    <source>
        <dbReference type="EMBL" id="ODN41353.1"/>
    </source>
</evidence>
<evidence type="ECO:0008006" key="3">
    <source>
        <dbReference type="Google" id="ProtNLM"/>
    </source>
</evidence>
<dbReference type="EMBL" id="MDTU01000003">
    <property type="protein sequence ID" value="ODN41353.1"/>
    <property type="molecule type" value="Genomic_DNA"/>
</dbReference>
<keyword evidence="2" id="KW-1185">Reference proteome</keyword>
<protein>
    <recommendedName>
        <fullName evidence="3">Plasmid replication protein RepL domain-containing protein</fullName>
    </recommendedName>
</protein>
<dbReference type="Proteomes" id="UP000094329">
    <property type="component" value="Unassembled WGS sequence"/>
</dbReference>
<reference evidence="1 2" key="1">
    <citation type="submission" date="2016-08" db="EMBL/GenBank/DDBJ databases">
        <title>Draft genome sequence of Candidatus Piscirickettsia litoralis, from seawater.</title>
        <authorList>
            <person name="Wan X."/>
            <person name="Lee A.J."/>
            <person name="Hou S."/>
            <person name="Donachie S.P."/>
        </authorList>
    </citation>
    <scope>NUCLEOTIDE SEQUENCE [LARGE SCALE GENOMIC DNA]</scope>
    <source>
        <strain evidence="1 2">Y2</strain>
    </source>
</reference>
<organism evidence="1 2">
    <name type="scientific">Piscirickettsia litoralis</name>
    <dbReference type="NCBI Taxonomy" id="1891921"/>
    <lineage>
        <taxon>Bacteria</taxon>
        <taxon>Pseudomonadati</taxon>
        <taxon>Pseudomonadota</taxon>
        <taxon>Gammaproteobacteria</taxon>
        <taxon>Thiotrichales</taxon>
        <taxon>Piscirickettsiaceae</taxon>
        <taxon>Piscirickettsia</taxon>
    </lineage>
</organism>
<sequence length="172" mass="19759">MSNKTIKSDIQEHFEDGVLVQRTEVSHTVNSGEPSYVKLYFDDLAFLFGMPKGLSDVLFELIKLIDFETNEIHLTTPRKEQIVKTLGIKRVQTLNNYIATLKKKQILLSAGRGVYKPNPYIIARGKWSDIKKLRNRADISLKIDYTEKGRKISTDIREKPAKKPKLKVVKNN</sequence>
<accession>A0ABX2ZXZ0</accession>
<evidence type="ECO:0000313" key="2">
    <source>
        <dbReference type="Proteomes" id="UP000094329"/>
    </source>
</evidence>